<dbReference type="InterPro" id="IPR002549">
    <property type="entry name" value="AI-2E-like"/>
</dbReference>
<evidence type="ECO:0000256" key="7">
    <source>
        <dbReference type="SAM" id="Phobius"/>
    </source>
</evidence>
<evidence type="ECO:0000256" key="5">
    <source>
        <dbReference type="ARBA" id="ARBA00023136"/>
    </source>
</evidence>
<feature type="transmembrane region" description="Helical" evidence="7">
    <location>
        <begin position="265"/>
        <end position="286"/>
    </location>
</feature>
<evidence type="ECO:0000256" key="6">
    <source>
        <dbReference type="SAM" id="MobiDB-lite"/>
    </source>
</evidence>
<feature type="transmembrane region" description="Helical" evidence="7">
    <location>
        <begin position="39"/>
        <end position="56"/>
    </location>
</feature>
<proteinExistence type="inferred from homology"/>
<keyword evidence="3 7" id="KW-0812">Transmembrane</keyword>
<evidence type="ECO:0000313" key="9">
    <source>
        <dbReference type="Proteomes" id="UP000233565"/>
    </source>
</evidence>
<evidence type="ECO:0000256" key="1">
    <source>
        <dbReference type="ARBA" id="ARBA00004141"/>
    </source>
</evidence>
<protein>
    <submittedName>
        <fullName evidence="8">AI-2E family transporter</fullName>
    </submittedName>
</protein>
<comment type="caution">
    <text evidence="8">The sequence shown here is derived from an EMBL/GenBank/DDBJ whole genome shotgun (WGS) entry which is preliminary data.</text>
</comment>
<gene>
    <name evidence="8" type="ORF">CXG46_10755</name>
</gene>
<dbReference type="Proteomes" id="UP000233565">
    <property type="component" value="Unassembled WGS sequence"/>
</dbReference>
<evidence type="ECO:0000256" key="4">
    <source>
        <dbReference type="ARBA" id="ARBA00022989"/>
    </source>
</evidence>
<dbReference type="PANTHER" id="PTHR21716">
    <property type="entry name" value="TRANSMEMBRANE PROTEIN"/>
    <property type="match status" value="1"/>
</dbReference>
<feature type="transmembrane region" description="Helical" evidence="7">
    <location>
        <begin position="147"/>
        <end position="169"/>
    </location>
</feature>
<dbReference type="Pfam" id="PF01594">
    <property type="entry name" value="AI-2E_transport"/>
    <property type="match status" value="1"/>
</dbReference>
<dbReference type="RefSeq" id="WP_091200880.1">
    <property type="nucleotide sequence ID" value="NZ_FOKC01000011.1"/>
</dbReference>
<keyword evidence="4 7" id="KW-1133">Transmembrane helix</keyword>
<organism evidence="8 9">
    <name type="scientific">Nocardioides alpinus</name>
    <dbReference type="NCBI Taxonomy" id="748909"/>
    <lineage>
        <taxon>Bacteria</taxon>
        <taxon>Bacillati</taxon>
        <taxon>Actinomycetota</taxon>
        <taxon>Actinomycetes</taxon>
        <taxon>Propionibacteriales</taxon>
        <taxon>Nocardioidaceae</taxon>
        <taxon>Nocardioides</taxon>
    </lineage>
</organism>
<evidence type="ECO:0000256" key="3">
    <source>
        <dbReference type="ARBA" id="ARBA00022692"/>
    </source>
</evidence>
<keyword evidence="5 7" id="KW-0472">Membrane</keyword>
<evidence type="ECO:0000256" key="2">
    <source>
        <dbReference type="ARBA" id="ARBA00009773"/>
    </source>
</evidence>
<evidence type="ECO:0000313" key="8">
    <source>
        <dbReference type="EMBL" id="PKH41053.1"/>
    </source>
</evidence>
<comment type="subcellular location">
    <subcellularLocation>
        <location evidence="1">Membrane</location>
        <topology evidence="1">Multi-pass membrane protein</topology>
    </subcellularLocation>
</comment>
<feature type="transmembrane region" description="Helical" evidence="7">
    <location>
        <begin position="12"/>
        <end position="33"/>
    </location>
</feature>
<feature type="transmembrane region" description="Helical" evidence="7">
    <location>
        <begin position="203"/>
        <end position="225"/>
    </location>
</feature>
<feature type="transmembrane region" description="Helical" evidence="7">
    <location>
        <begin position="68"/>
        <end position="92"/>
    </location>
</feature>
<name>A0ABX4QX39_9ACTN</name>
<dbReference type="EMBL" id="PJBV01000016">
    <property type="protein sequence ID" value="PKH41053.1"/>
    <property type="molecule type" value="Genomic_DNA"/>
</dbReference>
<feature type="transmembrane region" description="Helical" evidence="7">
    <location>
        <begin position="231"/>
        <end position="253"/>
    </location>
</feature>
<feature type="transmembrane region" description="Helical" evidence="7">
    <location>
        <begin position="306"/>
        <end position="332"/>
    </location>
</feature>
<feature type="region of interest" description="Disordered" evidence="6">
    <location>
        <begin position="344"/>
        <end position="370"/>
    </location>
</feature>
<sequence>MAQPVPLDAPPRWAAGLTVMVGLAAAVIVVAGLRSASGIVGPAMLALVLTIAVHPLRHRLARLKLPGWAVSLVCVVVVYLILIGLSIALVIATARFATLLPTYKPEFNALVHDAASWLSNVGVGDEQIAKISGSITLERLALVLGELLGALASVLSNLVFILSLVLFLAMDATGFPSQLATMAEARAPLAAALIGFAIGTRRYLLVSTVFGLIVACIDTVALALFAIPVPLLWGLLAFITNYIPNIGFIIGLVPPAVLALLEGGFGLFIAVTLVYSVINVVIQSVIQPKFVGDAVGLSTSLTFMSLVFWAWVLGALGALLAIPLSLLAKAILVDVEPRSRWLTPLLSNRTEPEPEPEPEPDPAAGPGRQR</sequence>
<dbReference type="PANTHER" id="PTHR21716:SF64">
    <property type="entry name" value="AI-2 TRANSPORT PROTEIN TQSA"/>
    <property type="match status" value="1"/>
</dbReference>
<accession>A0ABX4QX39</accession>
<keyword evidence="9" id="KW-1185">Reference proteome</keyword>
<reference evidence="8 9" key="1">
    <citation type="submission" date="2017-12" db="EMBL/GenBank/DDBJ databases">
        <title>Pharmacopeia of the Arctic Ocean.</title>
        <authorList>
            <person name="Collins E."/>
            <person name="Ducluzeau A.-L."/>
        </authorList>
    </citation>
    <scope>NUCLEOTIDE SEQUENCE [LARGE SCALE GENOMIC DNA]</scope>
    <source>
        <strain evidence="8 9">DSM 23325</strain>
    </source>
</reference>
<comment type="similarity">
    <text evidence="2">Belongs to the autoinducer-2 exporter (AI-2E) (TC 2.A.86) family.</text>
</comment>